<dbReference type="Ensembl" id="ENSMPUT00000005493.1">
    <property type="protein sequence ID" value="ENSMPUP00000005404.1"/>
    <property type="gene ID" value="ENSMPUG00000005443.1"/>
</dbReference>
<reference evidence="1" key="1">
    <citation type="submission" date="2024-06" db="UniProtKB">
        <authorList>
            <consortium name="Ensembl"/>
        </authorList>
    </citation>
    <scope>IDENTIFICATION</scope>
</reference>
<organism evidence="1">
    <name type="scientific">Mustela putorius furo</name>
    <name type="common">European domestic ferret</name>
    <name type="synonym">Mustela furo</name>
    <dbReference type="NCBI Taxonomy" id="9669"/>
    <lineage>
        <taxon>Eukaryota</taxon>
        <taxon>Metazoa</taxon>
        <taxon>Chordata</taxon>
        <taxon>Craniata</taxon>
        <taxon>Vertebrata</taxon>
        <taxon>Euteleostomi</taxon>
        <taxon>Mammalia</taxon>
        <taxon>Eutheria</taxon>
        <taxon>Laurasiatheria</taxon>
        <taxon>Carnivora</taxon>
        <taxon>Caniformia</taxon>
        <taxon>Musteloidea</taxon>
        <taxon>Mustelidae</taxon>
        <taxon>Mustelinae</taxon>
        <taxon>Mustela</taxon>
    </lineage>
</organism>
<evidence type="ECO:0000313" key="1">
    <source>
        <dbReference type="Ensembl" id="ENSMPUP00000005404.1"/>
    </source>
</evidence>
<dbReference type="InParanoid" id="M3Y253"/>
<dbReference type="AlphaFoldDB" id="M3Y253"/>
<dbReference type="HOGENOM" id="CLU_3282241_0_0_1"/>
<dbReference type="EMBL" id="AEYP01056487">
    <property type="status" value="NOT_ANNOTATED_CDS"/>
    <property type="molecule type" value="Genomic_DNA"/>
</dbReference>
<accession>M3Y253</accession>
<sequence>KERHDRDFQLFEENENLFIWPQINKIFLKKMGLNSYCKTAR</sequence>
<protein>
    <submittedName>
        <fullName evidence="1">Uncharacterized protein</fullName>
    </submittedName>
</protein>
<name>M3Y253_MUSPF</name>
<proteinExistence type="predicted"/>